<comment type="caution">
    <text evidence="2">The sequence shown here is derived from an EMBL/GenBank/DDBJ whole genome shotgun (WGS) entry which is preliminary data.</text>
</comment>
<protein>
    <recommendedName>
        <fullName evidence="4">F-box domain-containing protein</fullName>
    </recommendedName>
</protein>
<dbReference type="Proteomes" id="UP000772434">
    <property type="component" value="Unassembled WGS sequence"/>
</dbReference>
<dbReference type="AlphaFoldDB" id="A0A9P5U0E1"/>
<evidence type="ECO:0000256" key="1">
    <source>
        <dbReference type="SAM" id="MobiDB-lite"/>
    </source>
</evidence>
<reference evidence="2" key="1">
    <citation type="submission" date="2020-11" db="EMBL/GenBank/DDBJ databases">
        <authorList>
            <consortium name="DOE Joint Genome Institute"/>
            <person name="Ahrendt S."/>
            <person name="Riley R."/>
            <person name="Andreopoulos W."/>
            <person name="Labutti K."/>
            <person name="Pangilinan J."/>
            <person name="Ruiz-Duenas F.J."/>
            <person name="Barrasa J.M."/>
            <person name="Sanchez-Garcia M."/>
            <person name="Camarero S."/>
            <person name="Miyauchi S."/>
            <person name="Serrano A."/>
            <person name="Linde D."/>
            <person name="Babiker R."/>
            <person name="Drula E."/>
            <person name="Ayuso-Fernandez I."/>
            <person name="Pacheco R."/>
            <person name="Padilla G."/>
            <person name="Ferreira P."/>
            <person name="Barriuso J."/>
            <person name="Kellner H."/>
            <person name="Castanera R."/>
            <person name="Alfaro M."/>
            <person name="Ramirez L."/>
            <person name="Pisabarro A.G."/>
            <person name="Kuo A."/>
            <person name="Tritt A."/>
            <person name="Lipzen A."/>
            <person name="He G."/>
            <person name="Yan M."/>
            <person name="Ng V."/>
            <person name="Cullen D."/>
            <person name="Martin F."/>
            <person name="Rosso M.-N."/>
            <person name="Henrissat B."/>
            <person name="Hibbett D."/>
            <person name="Martinez A.T."/>
            <person name="Grigoriev I.V."/>
        </authorList>
    </citation>
    <scope>NUCLEOTIDE SEQUENCE</scope>
    <source>
        <strain evidence="2">AH 40177</strain>
    </source>
</reference>
<name>A0A9P5U0E1_9AGAR</name>
<sequence>MIYGDEQYDEQYSTHCLKSQTLTIVDPTKSEMKRQKTTEDEITSILPLTSTTSPHLPWETLHLIFLRATVPGTLVVPDCRPQGAWNLNTKTKLQLVSVCKDWYEAAIGLLYGDIAIYSLVQFGALVSTLYENLSLAAHVVSLRLATYIPLTHLPLFQRLVETFSKVCLNARRFSFEESFLVMDEGNPLVRPAKIEVPPCIALSTLTHLEIHSSSSIPLNHVLMSMPLFAGRLESLTILTTESESHLLPPEPSQPLQFPLLRVFQYQLDDFNLQFITTFWEFPVLDTLVSSVLLRLGGISTQNEEYVKDSVAFLKAHGKRLKTLLLEWPAAPFDTTPTQEAIATFPHLRHLIIPPFLDISASQVHWLDCFLTEDVFFTERLVLFSDHDRHTRFPNLQSYRFLDPDLVRKLPLLSILLPPTTEECRFTFPGVDIQCDTSALWGSSASIWDKDELDYSSGGSDWEAESDSDSSSDSELGW</sequence>
<dbReference type="EMBL" id="JADNRY010000207">
    <property type="protein sequence ID" value="KAF9061322.1"/>
    <property type="molecule type" value="Genomic_DNA"/>
</dbReference>
<keyword evidence="3" id="KW-1185">Reference proteome</keyword>
<organism evidence="2 3">
    <name type="scientific">Rhodocollybia butyracea</name>
    <dbReference type="NCBI Taxonomy" id="206335"/>
    <lineage>
        <taxon>Eukaryota</taxon>
        <taxon>Fungi</taxon>
        <taxon>Dikarya</taxon>
        <taxon>Basidiomycota</taxon>
        <taxon>Agaricomycotina</taxon>
        <taxon>Agaricomycetes</taxon>
        <taxon>Agaricomycetidae</taxon>
        <taxon>Agaricales</taxon>
        <taxon>Marasmiineae</taxon>
        <taxon>Omphalotaceae</taxon>
        <taxon>Rhodocollybia</taxon>
    </lineage>
</organism>
<evidence type="ECO:0000313" key="3">
    <source>
        <dbReference type="Proteomes" id="UP000772434"/>
    </source>
</evidence>
<proteinExistence type="predicted"/>
<evidence type="ECO:0008006" key="4">
    <source>
        <dbReference type="Google" id="ProtNLM"/>
    </source>
</evidence>
<gene>
    <name evidence="2" type="ORF">BDP27DRAFT_1452344</name>
</gene>
<evidence type="ECO:0000313" key="2">
    <source>
        <dbReference type="EMBL" id="KAF9061322.1"/>
    </source>
</evidence>
<feature type="region of interest" description="Disordered" evidence="1">
    <location>
        <begin position="454"/>
        <end position="477"/>
    </location>
</feature>
<dbReference type="OrthoDB" id="3258555at2759"/>
<accession>A0A9P5U0E1</accession>
<feature type="compositionally biased region" description="Acidic residues" evidence="1">
    <location>
        <begin position="461"/>
        <end position="471"/>
    </location>
</feature>